<reference evidence="8 9" key="1">
    <citation type="submission" date="2016-03" db="EMBL/GenBank/DDBJ databases">
        <title>Whole genome sequencing of Grifola frondosa 9006-11.</title>
        <authorList>
            <person name="Min B."/>
            <person name="Park H."/>
            <person name="Kim J.-G."/>
            <person name="Cho H."/>
            <person name="Oh Y.-L."/>
            <person name="Kong W.-S."/>
            <person name="Choi I.-G."/>
        </authorList>
    </citation>
    <scope>NUCLEOTIDE SEQUENCE [LARGE SCALE GENOMIC DNA]</scope>
    <source>
        <strain evidence="8 9">9006-11</strain>
    </source>
</reference>
<feature type="compositionally biased region" description="Polar residues" evidence="6">
    <location>
        <begin position="17"/>
        <end position="30"/>
    </location>
</feature>
<keyword evidence="9" id="KW-1185">Reference proteome</keyword>
<keyword evidence="3 7" id="KW-0812">Transmembrane</keyword>
<dbReference type="Pfam" id="PF07690">
    <property type="entry name" value="MFS_1"/>
    <property type="match status" value="1"/>
</dbReference>
<evidence type="ECO:0000256" key="6">
    <source>
        <dbReference type="SAM" id="MobiDB-lite"/>
    </source>
</evidence>
<comment type="subcellular location">
    <subcellularLocation>
        <location evidence="1">Membrane</location>
        <topology evidence="1">Multi-pass membrane protein</topology>
    </subcellularLocation>
</comment>
<feature type="compositionally biased region" description="Basic and acidic residues" evidence="6">
    <location>
        <begin position="42"/>
        <end position="54"/>
    </location>
</feature>
<comment type="caution">
    <text evidence="8">The sequence shown here is derived from an EMBL/GenBank/DDBJ whole genome shotgun (WGS) entry which is preliminary data.</text>
</comment>
<evidence type="ECO:0000256" key="1">
    <source>
        <dbReference type="ARBA" id="ARBA00004141"/>
    </source>
</evidence>
<feature type="transmembrane region" description="Helical" evidence="7">
    <location>
        <begin position="566"/>
        <end position="587"/>
    </location>
</feature>
<keyword evidence="5 7" id="KW-0472">Membrane</keyword>
<evidence type="ECO:0000256" key="7">
    <source>
        <dbReference type="SAM" id="Phobius"/>
    </source>
</evidence>
<dbReference type="GO" id="GO:0016020">
    <property type="term" value="C:membrane"/>
    <property type="evidence" value="ECO:0007669"/>
    <property type="project" value="UniProtKB-SubCell"/>
</dbReference>
<dbReference type="AlphaFoldDB" id="A0A1C7M267"/>
<feature type="transmembrane region" description="Helical" evidence="7">
    <location>
        <begin position="450"/>
        <end position="471"/>
    </location>
</feature>
<dbReference type="STRING" id="5627.A0A1C7M267"/>
<feature type="transmembrane region" description="Helical" evidence="7">
    <location>
        <begin position="274"/>
        <end position="295"/>
    </location>
</feature>
<accession>A0A1C7M267</accession>
<keyword evidence="4 7" id="KW-1133">Transmembrane helix</keyword>
<dbReference type="PANTHER" id="PTHR43791">
    <property type="entry name" value="PERMEASE-RELATED"/>
    <property type="match status" value="1"/>
</dbReference>
<feature type="region of interest" description="Disordered" evidence="6">
    <location>
        <begin position="1"/>
        <end position="54"/>
    </location>
</feature>
<dbReference type="OrthoDB" id="1935484at2759"/>
<dbReference type="FunFam" id="1.20.1250.20:FF:000106">
    <property type="entry name" value="MFS transporter, putative"/>
    <property type="match status" value="1"/>
</dbReference>
<dbReference type="GO" id="GO:0022857">
    <property type="term" value="F:transmembrane transporter activity"/>
    <property type="evidence" value="ECO:0007669"/>
    <property type="project" value="InterPro"/>
</dbReference>
<dbReference type="Proteomes" id="UP000092993">
    <property type="component" value="Unassembled WGS sequence"/>
</dbReference>
<dbReference type="OMA" id="LAKHYWP"/>
<feature type="transmembrane region" description="Helical" evidence="7">
    <location>
        <begin position="388"/>
        <end position="410"/>
    </location>
</feature>
<organism evidence="8 9">
    <name type="scientific">Grifola frondosa</name>
    <name type="common">Maitake</name>
    <name type="synonym">Polyporus frondosus</name>
    <dbReference type="NCBI Taxonomy" id="5627"/>
    <lineage>
        <taxon>Eukaryota</taxon>
        <taxon>Fungi</taxon>
        <taxon>Dikarya</taxon>
        <taxon>Basidiomycota</taxon>
        <taxon>Agaricomycotina</taxon>
        <taxon>Agaricomycetes</taxon>
        <taxon>Polyporales</taxon>
        <taxon>Grifolaceae</taxon>
        <taxon>Grifola</taxon>
    </lineage>
</organism>
<evidence type="ECO:0000313" key="9">
    <source>
        <dbReference type="Proteomes" id="UP000092993"/>
    </source>
</evidence>
<sequence>MSKMTASTLAELPANTKFASSRDPLSSTSSIDKDGIGNSVSEHTDSGHDLLPPVDEKPRFTDLLFHRKSRQSADLDAIATRRSVYDDPHLAKHYWPKDSYENLHRFDPDARWTFREERVRDCADSERSVGSHSIEFQALVRKIDWRVMLWAAISFSALNIDRGNLSQANTDNFLPDLGMTTNDYNMGNTVFRVAFLAAELPSQLVSKKVGPDRWIPTQMCLWSIVTLAQFWLSGRSSFLVCRALLGFIQGGFIPDLILYLSYFYTKTELPMRLALFWISSNVCSIVASFIAYGVLHLRGYLGRAGWRWLFLVEGVLTLAIGLMTFFMMPPSPTQTRTWFRPNGWFNEREETIVVSRVLRDDPTKGDMHNREGLTIKRLWTAVCDYDLWPLYILGLMFGIPISPPGTYLTLSLRNLGFGTFTTNLLTIPSTVLGIVTMFLVTLLSEAVNDRAIVSMLEDIWALPFLVAIYCLPANPNQWIYYVTTFPIQITLTSAHHVSQGLATALLSYPYTHPIQVGWCSRNSGAVASRTVNASLYNMFVQASSVVAANIYQQDDAPRYRRGNRTLIIISCVNLAVLYPGTKLYYIWRNKQRDRIWNAMTPEEQTHYLETTTDAGNRRLDFRFAH</sequence>
<feature type="transmembrane region" description="Helical" evidence="7">
    <location>
        <begin position="307"/>
        <end position="328"/>
    </location>
</feature>
<proteinExistence type="predicted"/>
<dbReference type="Gene3D" id="1.20.1250.20">
    <property type="entry name" value="MFS general substrate transporter like domains"/>
    <property type="match status" value="1"/>
</dbReference>
<dbReference type="InterPro" id="IPR036259">
    <property type="entry name" value="MFS_trans_sf"/>
</dbReference>
<dbReference type="InterPro" id="IPR011701">
    <property type="entry name" value="MFS"/>
</dbReference>
<feature type="transmembrane region" description="Helical" evidence="7">
    <location>
        <begin position="422"/>
        <end position="444"/>
    </location>
</feature>
<evidence type="ECO:0000256" key="5">
    <source>
        <dbReference type="ARBA" id="ARBA00023136"/>
    </source>
</evidence>
<evidence type="ECO:0000256" key="4">
    <source>
        <dbReference type="ARBA" id="ARBA00022989"/>
    </source>
</evidence>
<evidence type="ECO:0000313" key="8">
    <source>
        <dbReference type="EMBL" id="OBZ69164.1"/>
    </source>
</evidence>
<dbReference type="PANTHER" id="PTHR43791:SF65">
    <property type="entry name" value="MAJOR FACILITATOR SUPERFAMILY (MFS) PROFILE DOMAIN-CONTAINING PROTEIN-RELATED"/>
    <property type="match status" value="1"/>
</dbReference>
<feature type="transmembrane region" description="Helical" evidence="7">
    <location>
        <begin position="239"/>
        <end position="262"/>
    </location>
</feature>
<gene>
    <name evidence="8" type="ORF">A0H81_10911</name>
</gene>
<name>A0A1C7M267_GRIFR</name>
<protein>
    <recommendedName>
        <fullName evidence="10">Allantoate permease</fullName>
    </recommendedName>
</protein>
<dbReference type="EMBL" id="LUGG01000018">
    <property type="protein sequence ID" value="OBZ69164.1"/>
    <property type="molecule type" value="Genomic_DNA"/>
</dbReference>
<evidence type="ECO:0000256" key="3">
    <source>
        <dbReference type="ARBA" id="ARBA00022692"/>
    </source>
</evidence>
<dbReference type="SUPFAM" id="SSF103473">
    <property type="entry name" value="MFS general substrate transporter"/>
    <property type="match status" value="1"/>
</dbReference>
<evidence type="ECO:0000256" key="2">
    <source>
        <dbReference type="ARBA" id="ARBA00022448"/>
    </source>
</evidence>
<keyword evidence="2" id="KW-0813">Transport</keyword>
<evidence type="ECO:0008006" key="10">
    <source>
        <dbReference type="Google" id="ProtNLM"/>
    </source>
</evidence>